<sequence>MRAIRLVAMRNMLTTAATRVKFSTNVQDLKHIENKKVTYDDSKKLSEQFGRLIGAKVCGIRIHNVEYTVHDIGVTSPGITYMVYAKIPGTNISLHFHPITGEKTYGTALRGIESIDAFFKKIVEKGHIDLTTKS</sequence>
<accession>A0A3G4ZZY0</accession>
<organism evidence="1">
    <name type="scientific">Harvfovirus sp</name>
    <dbReference type="NCBI Taxonomy" id="2487768"/>
    <lineage>
        <taxon>Viruses</taxon>
        <taxon>Varidnaviria</taxon>
        <taxon>Bamfordvirae</taxon>
        <taxon>Nucleocytoviricota</taxon>
        <taxon>Megaviricetes</taxon>
        <taxon>Imitervirales</taxon>
        <taxon>Mimiviridae</taxon>
        <taxon>Klosneuvirinae</taxon>
    </lineage>
</organism>
<gene>
    <name evidence="1" type="ORF">Harvfovirus2_8</name>
</gene>
<proteinExistence type="predicted"/>
<reference evidence="1" key="1">
    <citation type="submission" date="2018-10" db="EMBL/GenBank/DDBJ databases">
        <title>Hidden diversity of soil giant viruses.</title>
        <authorList>
            <person name="Schulz F."/>
            <person name="Alteio L."/>
            <person name="Goudeau D."/>
            <person name="Ryan E.M."/>
            <person name="Malmstrom R.R."/>
            <person name="Blanchard J."/>
            <person name="Woyke T."/>
        </authorList>
    </citation>
    <scope>NUCLEOTIDE SEQUENCE</scope>
    <source>
        <strain evidence="1">HAV1</strain>
    </source>
</reference>
<dbReference type="EMBL" id="MK072244">
    <property type="protein sequence ID" value="AYV80478.1"/>
    <property type="molecule type" value="Genomic_DNA"/>
</dbReference>
<evidence type="ECO:0000313" key="1">
    <source>
        <dbReference type="EMBL" id="AYV80478.1"/>
    </source>
</evidence>
<name>A0A3G4ZZY0_9VIRU</name>
<protein>
    <submittedName>
        <fullName evidence="1">Uncharacterized protein</fullName>
    </submittedName>
</protein>